<proteinExistence type="predicted"/>
<dbReference type="EMBL" id="JACIIX010000006">
    <property type="protein sequence ID" value="MBB6210601.1"/>
    <property type="molecule type" value="Genomic_DNA"/>
</dbReference>
<keyword evidence="4" id="KW-1185">Reference proteome</keyword>
<reference evidence="3 4" key="1">
    <citation type="submission" date="2020-08" db="EMBL/GenBank/DDBJ databases">
        <title>Genomic Encyclopedia of Type Strains, Phase IV (KMG-IV): sequencing the most valuable type-strain genomes for metagenomic binning, comparative biology and taxonomic classification.</title>
        <authorList>
            <person name="Goeker M."/>
        </authorList>
    </citation>
    <scope>NUCLEOTIDE SEQUENCE [LARGE SCALE GENOMIC DNA]</scope>
    <source>
        <strain evidence="3 4">DSM 11590</strain>
    </source>
</reference>
<feature type="domain" description="HMA" evidence="2">
    <location>
        <begin position="1"/>
        <end position="65"/>
    </location>
</feature>
<dbReference type="AlphaFoldDB" id="A0A7X0DM45"/>
<dbReference type="SUPFAM" id="SSF55008">
    <property type="entry name" value="HMA, heavy metal-associated domain"/>
    <property type="match status" value="1"/>
</dbReference>
<name>A0A7X0DM45_NOVIT</name>
<dbReference type="Pfam" id="PF00403">
    <property type="entry name" value="HMA"/>
    <property type="match status" value="1"/>
</dbReference>
<comment type="caution">
    <text evidence="3">The sequence shown here is derived from an EMBL/GenBank/DDBJ whole genome shotgun (WGS) entry which is preliminary data.</text>
</comment>
<evidence type="ECO:0000256" key="1">
    <source>
        <dbReference type="ARBA" id="ARBA00022723"/>
    </source>
</evidence>
<protein>
    <submittedName>
        <fullName evidence="3">Copper chaperone</fullName>
    </submittedName>
</protein>
<dbReference type="InterPro" id="IPR036163">
    <property type="entry name" value="HMA_dom_sf"/>
</dbReference>
<dbReference type="CDD" id="cd00371">
    <property type="entry name" value="HMA"/>
    <property type="match status" value="1"/>
</dbReference>
<dbReference type="PROSITE" id="PS50846">
    <property type="entry name" value="HMA_2"/>
    <property type="match status" value="1"/>
</dbReference>
<gene>
    <name evidence="3" type="ORF">FHS48_002017</name>
</gene>
<dbReference type="InterPro" id="IPR006121">
    <property type="entry name" value="HMA_dom"/>
</dbReference>
<dbReference type="Gene3D" id="3.30.70.100">
    <property type="match status" value="1"/>
</dbReference>
<dbReference type="PROSITE" id="PS01047">
    <property type="entry name" value="HMA_1"/>
    <property type="match status" value="1"/>
</dbReference>
<dbReference type="InterPro" id="IPR017969">
    <property type="entry name" value="Heavy-metal-associated_CS"/>
</dbReference>
<evidence type="ECO:0000313" key="4">
    <source>
        <dbReference type="Proteomes" id="UP000544872"/>
    </source>
</evidence>
<dbReference type="Proteomes" id="UP000544872">
    <property type="component" value="Unassembled WGS sequence"/>
</dbReference>
<dbReference type="GO" id="GO:0046872">
    <property type="term" value="F:metal ion binding"/>
    <property type="evidence" value="ECO:0007669"/>
    <property type="project" value="UniProtKB-KW"/>
</dbReference>
<evidence type="ECO:0000259" key="2">
    <source>
        <dbReference type="PROSITE" id="PS50846"/>
    </source>
</evidence>
<sequence length="68" mass="6777">MSKTYKVDGMTCGGCAASVQKAIVAAVPGAVVSIDLPTARVTVEAGAVEDTAIQKAVEDAGFDYAGTV</sequence>
<dbReference type="RefSeq" id="WP_184263424.1">
    <property type="nucleotide sequence ID" value="NZ_JACIIX010000006.1"/>
</dbReference>
<evidence type="ECO:0000313" key="3">
    <source>
        <dbReference type="EMBL" id="MBB6210601.1"/>
    </source>
</evidence>
<organism evidence="3 4">
    <name type="scientific">Novispirillum itersonii</name>
    <name type="common">Aquaspirillum itersonii</name>
    <dbReference type="NCBI Taxonomy" id="189"/>
    <lineage>
        <taxon>Bacteria</taxon>
        <taxon>Pseudomonadati</taxon>
        <taxon>Pseudomonadota</taxon>
        <taxon>Alphaproteobacteria</taxon>
        <taxon>Rhodospirillales</taxon>
        <taxon>Novispirillaceae</taxon>
        <taxon>Novispirillum</taxon>
    </lineage>
</organism>
<accession>A0A7X0DM45</accession>
<keyword evidence="1" id="KW-0479">Metal-binding</keyword>